<proteinExistence type="predicted"/>
<accession>A0A7R9E099</accession>
<dbReference type="AlphaFoldDB" id="A0A7R9E099"/>
<evidence type="ECO:0000313" key="1">
    <source>
        <dbReference type="EMBL" id="CAD7424916.1"/>
    </source>
</evidence>
<dbReference type="EMBL" id="OB792856">
    <property type="protein sequence ID" value="CAD7424916.1"/>
    <property type="molecule type" value="Genomic_DNA"/>
</dbReference>
<gene>
    <name evidence="1" type="ORF">TMSB3V08_LOCUS1841</name>
</gene>
<protein>
    <submittedName>
        <fullName evidence="1">Uncharacterized protein</fullName>
    </submittedName>
</protein>
<name>A0A7R9E099_9NEOP</name>
<sequence>MIHATSVLDDNCMLHFLTWCCPASSGPPLQDTFLHFHSQTVWFRSTRSANPSYLEFPLSHHTENREVANQEVTQITPYHETYRMYRHRHEKCIKLKYSSMSNPQRWARELSVGLTWPSWLVTGGSSLKRLDRTTRSEREELLREQLLPRTCQTNRPGWPKKYISVPVIIVVPGANILVPNLQQIKSQ</sequence>
<reference evidence="1" key="1">
    <citation type="submission" date="2020-11" db="EMBL/GenBank/DDBJ databases">
        <authorList>
            <person name="Tran Van P."/>
        </authorList>
    </citation>
    <scope>NUCLEOTIDE SEQUENCE</scope>
</reference>
<organism evidence="1">
    <name type="scientific">Timema monikensis</name>
    <dbReference type="NCBI Taxonomy" id="170555"/>
    <lineage>
        <taxon>Eukaryota</taxon>
        <taxon>Metazoa</taxon>
        <taxon>Ecdysozoa</taxon>
        <taxon>Arthropoda</taxon>
        <taxon>Hexapoda</taxon>
        <taxon>Insecta</taxon>
        <taxon>Pterygota</taxon>
        <taxon>Neoptera</taxon>
        <taxon>Polyneoptera</taxon>
        <taxon>Phasmatodea</taxon>
        <taxon>Timematodea</taxon>
        <taxon>Timematoidea</taxon>
        <taxon>Timematidae</taxon>
        <taxon>Timema</taxon>
    </lineage>
</organism>